<organism evidence="2 3">
    <name type="scientific">Purpureocillium lavendulum</name>
    <dbReference type="NCBI Taxonomy" id="1247861"/>
    <lineage>
        <taxon>Eukaryota</taxon>
        <taxon>Fungi</taxon>
        <taxon>Dikarya</taxon>
        <taxon>Ascomycota</taxon>
        <taxon>Pezizomycotina</taxon>
        <taxon>Sordariomycetes</taxon>
        <taxon>Hypocreomycetidae</taxon>
        <taxon>Hypocreales</taxon>
        <taxon>Ophiocordycipitaceae</taxon>
        <taxon>Purpureocillium</taxon>
    </lineage>
</organism>
<name>A0AB34FDT9_9HYPO</name>
<dbReference type="InterPro" id="IPR036691">
    <property type="entry name" value="Endo/exonu/phosph_ase_sf"/>
</dbReference>
<evidence type="ECO:0000313" key="2">
    <source>
        <dbReference type="EMBL" id="KAJ6437619.1"/>
    </source>
</evidence>
<evidence type="ECO:0000313" key="3">
    <source>
        <dbReference type="Proteomes" id="UP001163105"/>
    </source>
</evidence>
<dbReference type="EMBL" id="JAQHRD010000011">
    <property type="protein sequence ID" value="KAJ6437619.1"/>
    <property type="molecule type" value="Genomic_DNA"/>
</dbReference>
<dbReference type="Gene3D" id="3.60.10.10">
    <property type="entry name" value="Endonuclease/exonuclease/phosphatase"/>
    <property type="match status" value="1"/>
</dbReference>
<accession>A0AB34FDT9</accession>
<evidence type="ECO:0000259" key="1">
    <source>
        <dbReference type="Pfam" id="PF14529"/>
    </source>
</evidence>
<protein>
    <submittedName>
        <fullName evidence="2">Calcineurin-like phosphoesterase</fullName>
    </submittedName>
</protein>
<feature type="domain" description="Endonuclease/exonuclease/phosphatase" evidence="1">
    <location>
        <begin position="108"/>
        <end position="234"/>
    </location>
</feature>
<proteinExistence type="predicted"/>
<dbReference type="AlphaFoldDB" id="A0AB34FDT9"/>
<keyword evidence="3" id="KW-1185">Reference proteome</keyword>
<sequence>MSKALSILQVNVRKREPVQQSLMNNDTLKDYGVLAVAEPYARLADGKVITSPMWQNNWTGMMPTRWHDALCPIRSMLWVRSDIEAEQVSVPSADITAAVLRLPERDVLVVSVYVQGKSPETLISATGALYELIGTFRDATGRRADVVLAGDFNRHVLLWTGDDVSILRQGEAEPIVDLMAEHGLRCLLPRGTKTWQGQGWESTIDLVLATSELAGEMVACVKHLTDHGSDHRAIQTTLDVELPERRWWTGDLTRLHGAYTFWRNRARAQRRAAQACPDLERRSKEAAKEYHDAIRSQKKAHWEDFLSEGVHTWKAAKYPAGP</sequence>
<dbReference type="Pfam" id="PF14529">
    <property type="entry name" value="Exo_endo_phos_2"/>
    <property type="match status" value="1"/>
</dbReference>
<dbReference type="Proteomes" id="UP001163105">
    <property type="component" value="Unassembled WGS sequence"/>
</dbReference>
<reference evidence="2" key="1">
    <citation type="submission" date="2023-01" db="EMBL/GenBank/DDBJ databases">
        <title>The growth and conidiation of Purpureocillium lavendulum are regulated by nitrogen source and histone H3K14 acetylation.</title>
        <authorList>
            <person name="Tang P."/>
            <person name="Han J."/>
            <person name="Zhang C."/>
            <person name="Tang P."/>
            <person name="Qi F."/>
            <person name="Zhang K."/>
            <person name="Liang L."/>
        </authorList>
    </citation>
    <scope>NUCLEOTIDE SEQUENCE</scope>
    <source>
        <strain evidence="2">YMF1.00683</strain>
    </source>
</reference>
<dbReference type="SUPFAM" id="SSF56219">
    <property type="entry name" value="DNase I-like"/>
    <property type="match status" value="1"/>
</dbReference>
<gene>
    <name evidence="2" type="ORF">O9K51_09826</name>
</gene>
<comment type="caution">
    <text evidence="2">The sequence shown here is derived from an EMBL/GenBank/DDBJ whole genome shotgun (WGS) entry which is preliminary data.</text>
</comment>
<dbReference type="InterPro" id="IPR005135">
    <property type="entry name" value="Endo/exonuclease/phosphatase"/>
</dbReference>
<dbReference type="GO" id="GO:0003824">
    <property type="term" value="F:catalytic activity"/>
    <property type="evidence" value="ECO:0007669"/>
    <property type="project" value="InterPro"/>
</dbReference>